<evidence type="ECO:0000313" key="4">
    <source>
        <dbReference type="Proteomes" id="UP000262825"/>
    </source>
</evidence>
<dbReference type="PROSITE" id="PS51411">
    <property type="entry name" value="PSP1_C"/>
    <property type="match status" value="1"/>
</dbReference>
<accession>A0A376B2P0</accession>
<dbReference type="EMBL" id="UFAJ01000068">
    <property type="protein sequence ID" value="SSD58943.1"/>
    <property type="molecule type" value="Genomic_DNA"/>
</dbReference>
<evidence type="ECO:0000256" key="1">
    <source>
        <dbReference type="SAM" id="MobiDB-lite"/>
    </source>
</evidence>
<feature type="region of interest" description="Disordered" evidence="1">
    <location>
        <begin position="62"/>
        <end position="84"/>
    </location>
</feature>
<feature type="compositionally biased region" description="Low complexity" evidence="1">
    <location>
        <begin position="186"/>
        <end position="195"/>
    </location>
</feature>
<dbReference type="AlphaFoldDB" id="A0A376B2P0"/>
<feature type="region of interest" description="Disordered" evidence="1">
    <location>
        <begin position="1"/>
        <end position="20"/>
    </location>
</feature>
<proteinExistence type="predicted"/>
<dbReference type="GO" id="GO:0005737">
    <property type="term" value="C:cytoplasm"/>
    <property type="evidence" value="ECO:0007669"/>
    <property type="project" value="TreeGrafter"/>
</dbReference>
<feature type="region of interest" description="Disordered" evidence="1">
    <location>
        <begin position="175"/>
        <end position="215"/>
    </location>
</feature>
<organism evidence="3 4">
    <name type="scientific">Saccharomycodes ludwigii</name>
    <dbReference type="NCBI Taxonomy" id="36035"/>
    <lineage>
        <taxon>Eukaryota</taxon>
        <taxon>Fungi</taxon>
        <taxon>Dikarya</taxon>
        <taxon>Ascomycota</taxon>
        <taxon>Saccharomycotina</taxon>
        <taxon>Saccharomycetes</taxon>
        <taxon>Saccharomycodales</taxon>
        <taxon>Saccharomycodaceae</taxon>
        <taxon>Saccharomycodes</taxon>
    </lineage>
</organism>
<dbReference type="VEuPathDB" id="FungiDB:SCODWIG_00704"/>
<dbReference type="Pfam" id="PF04468">
    <property type="entry name" value="PSP1"/>
    <property type="match status" value="1"/>
</dbReference>
<keyword evidence="4" id="KW-1185">Reference proteome</keyword>
<dbReference type="PANTHER" id="PTHR43830:SF3">
    <property type="entry name" value="PROTEIN PSP1"/>
    <property type="match status" value="1"/>
</dbReference>
<evidence type="ECO:0000313" key="3">
    <source>
        <dbReference type="EMBL" id="SSD58943.1"/>
    </source>
</evidence>
<dbReference type="PANTHER" id="PTHR43830">
    <property type="entry name" value="PROTEIN PSP1"/>
    <property type="match status" value="1"/>
</dbReference>
<protein>
    <recommendedName>
        <fullName evidence="2">PSP1 C-terminal domain-containing protein</fullName>
    </recommendedName>
</protein>
<evidence type="ECO:0000259" key="2">
    <source>
        <dbReference type="PROSITE" id="PS51411"/>
    </source>
</evidence>
<dbReference type="InterPro" id="IPR007557">
    <property type="entry name" value="PSP1_C"/>
</dbReference>
<feature type="compositionally biased region" description="Polar residues" evidence="1">
    <location>
        <begin position="175"/>
        <end position="185"/>
    </location>
</feature>
<gene>
    <name evidence="3" type="ORF">SCODWIG_00704</name>
</gene>
<sequence>MTTGFTNNNPHANNNIGDVSSSTKNNFYENSFYSASTNTSFVDSSKNNRLVQQPYGCQSFPFSPFENSQQVSDSSSRTNSIPNNINWSSGQSVLGSVLNNNDNIAPSNGSMMFRNTSSPILDTYLQNNISPSGPTSLSSASLMNTSVSQGDTNLMSSPTIASYYSSLNNSGNSTIVTSPSLNSPVQQQQQQQQQQSGYFSPIPVTASSSSSSLSNNQKAISNPFYSFNAQQQINPHDVPQFDRASSYISDSLIMHKSQSSDFSLSSANYFPVSNDNGATSNFSAASSDMNFNNNGDMHNNNTGSNGQFVNGNIHHRNKYLNPISNNNGYGGVMSRGSISSNGSTNSNDFATFPVNDMRSNHISSTNLATTFNNNSGCNGRPPTAIGSNNAPVNNFMYQSTGNNNHNPVDNASTNYSAMNGLLGVVNSAATSSSAAAAVNGGTQVLENGLLLSNGKISSSSELQDLYKNCGSNYFASDLAFKFVDQVKNMIYFNVSPHAERIQVFVNFLKSCNLNYNPQSDAFLSTTQKETASSHAKSKSTNPGIQGKNGGNNSSGRNAASSCLHYRPLVLVVLKNGKLELLSVPKTTNLQLHRSDLVIIDGDRGKDLALVVEPEVDLDLALFINFLKKKIHFDSLITKKDQHFPNSKFVDTLVKSSNKGQTDVSKKTSEAVDTLPHSTAGEEIEELNPRLYDVIELTQLIIPSKQVLRFATPIEVSTNLHNKFQDELKALHIAQLKLKSLNSGHHHHHHHQNHHANEGTNIQLNNKDESKEEKNLNIKILNAEFQFDRKKLTFYYICEERNDFRELIKELFKFYKTRIWLCALPNNLEIDSKYYDNQHFELAMYNEMMTHNDLQRGTSMNDFVVVAPSLDKIKLDDFQIGVYKELVEKLFM</sequence>
<feature type="domain" description="PSP1 C-terminal" evidence="2">
    <location>
        <begin position="704"/>
        <end position="823"/>
    </location>
</feature>
<dbReference type="Proteomes" id="UP000262825">
    <property type="component" value="Unassembled WGS sequence"/>
</dbReference>
<feature type="region of interest" description="Disordered" evidence="1">
    <location>
        <begin position="524"/>
        <end position="556"/>
    </location>
</feature>
<dbReference type="InterPro" id="IPR047767">
    <property type="entry name" value="PSP1-like"/>
</dbReference>
<name>A0A376B2P0_9ASCO</name>
<feature type="compositionally biased region" description="Polar residues" evidence="1">
    <location>
        <begin position="524"/>
        <end position="543"/>
    </location>
</feature>
<feature type="compositionally biased region" description="Polar residues" evidence="1">
    <location>
        <begin position="65"/>
        <end position="84"/>
    </location>
</feature>
<reference evidence="4" key="1">
    <citation type="submission" date="2018-06" db="EMBL/GenBank/DDBJ databases">
        <authorList>
            <person name="Guldener U."/>
        </authorList>
    </citation>
    <scope>NUCLEOTIDE SEQUENCE [LARGE SCALE GENOMIC DNA]</scope>
    <source>
        <strain evidence="4">UTAD17</strain>
    </source>
</reference>